<sequence length="314" mass="34851">MWLPVDTLYPLQAPLCAREWVERLPETLQGRGPCHHYRLSLCQGLGEAPRAEELYGTSIMTLSSLSLYCMWRKSSSRAPTLPSNLEDCRVVEKRIEDFTESLFILLNSKWLDGGPKNSGDKIPLPCIPFEKEDFMGLDTDSSSTLSSLGVTFHGIQETVLSNLPLHTSPWWFPSLTRRGFCIEFYVYLVYILYLEISPKLLPTQQRALLPASGAQGHVMVGADCTAVKTAELVTAGALTSSGIHPDTSTDTGRAQNCLSPEDTSDKWKGAAPCYSRCSHFVGPYVTARCYSGSPFLHFVTLLRCLLVICFWPAT</sequence>
<name>A0ABM5CZE0_VICPA</name>
<dbReference type="GeneID" id="140694894"/>
<reference evidence="2" key="1">
    <citation type="submission" date="2025-08" db="UniProtKB">
        <authorList>
            <consortium name="RefSeq"/>
        </authorList>
    </citation>
    <scope>IDENTIFICATION</scope>
</reference>
<accession>A0ABM5CZE0</accession>
<evidence type="ECO:0000313" key="1">
    <source>
        <dbReference type="Proteomes" id="UP001652581"/>
    </source>
</evidence>
<proteinExistence type="predicted"/>
<organism evidence="1 2">
    <name type="scientific">Vicugna pacos</name>
    <name type="common">Alpaca</name>
    <name type="synonym">Lama pacos</name>
    <dbReference type="NCBI Taxonomy" id="30538"/>
    <lineage>
        <taxon>Eukaryota</taxon>
        <taxon>Metazoa</taxon>
        <taxon>Chordata</taxon>
        <taxon>Craniata</taxon>
        <taxon>Vertebrata</taxon>
        <taxon>Euteleostomi</taxon>
        <taxon>Mammalia</taxon>
        <taxon>Eutheria</taxon>
        <taxon>Laurasiatheria</taxon>
        <taxon>Artiodactyla</taxon>
        <taxon>Tylopoda</taxon>
        <taxon>Camelidae</taxon>
        <taxon>Vicugna</taxon>
    </lineage>
</organism>
<evidence type="ECO:0000313" key="2">
    <source>
        <dbReference type="RefSeq" id="XP_072814015.1"/>
    </source>
</evidence>
<gene>
    <name evidence="2" type="primary">LOC140694894</name>
</gene>
<dbReference type="RefSeq" id="XP_072814015.1">
    <property type="nucleotide sequence ID" value="XM_072957914.1"/>
</dbReference>
<keyword evidence="1" id="KW-1185">Reference proteome</keyword>
<protein>
    <submittedName>
        <fullName evidence="2">Trafficking protein particle complex subunit 9-like</fullName>
    </submittedName>
</protein>
<dbReference type="Proteomes" id="UP001652581">
    <property type="component" value="Unplaced"/>
</dbReference>